<feature type="transmembrane region" description="Helical" evidence="7">
    <location>
        <begin position="744"/>
        <end position="766"/>
    </location>
</feature>
<evidence type="ECO:0000256" key="4">
    <source>
        <dbReference type="ARBA" id="ARBA00022692"/>
    </source>
</evidence>
<evidence type="ECO:0000259" key="8">
    <source>
        <dbReference type="Pfam" id="PF02687"/>
    </source>
</evidence>
<evidence type="ECO:0000256" key="2">
    <source>
        <dbReference type="ARBA" id="ARBA00005236"/>
    </source>
</evidence>
<evidence type="ECO:0000313" key="11">
    <source>
        <dbReference type="Proteomes" id="UP001057498"/>
    </source>
</evidence>
<keyword evidence="5 7" id="KW-1133">Transmembrane helix</keyword>
<evidence type="ECO:0000256" key="5">
    <source>
        <dbReference type="ARBA" id="ARBA00022989"/>
    </source>
</evidence>
<feature type="transmembrane region" description="Helical" evidence="7">
    <location>
        <begin position="786"/>
        <end position="804"/>
    </location>
</feature>
<evidence type="ECO:0000256" key="7">
    <source>
        <dbReference type="SAM" id="Phobius"/>
    </source>
</evidence>
<dbReference type="RefSeq" id="WP_251970735.1">
    <property type="nucleotide sequence ID" value="NZ_AP025730.1"/>
</dbReference>
<protein>
    <submittedName>
        <fullName evidence="10">Peptide ABC transporter permease</fullName>
    </submittedName>
</protein>
<comment type="subcellular location">
    <subcellularLocation>
        <location evidence="1">Cell membrane</location>
        <topology evidence="1">Multi-pass membrane protein</topology>
    </subcellularLocation>
</comment>
<dbReference type="Proteomes" id="UP001057498">
    <property type="component" value="Chromosome"/>
</dbReference>
<keyword evidence="6 7" id="KW-0472">Membrane</keyword>
<feature type="transmembrane region" description="Helical" evidence="7">
    <location>
        <begin position="385"/>
        <end position="413"/>
    </location>
</feature>
<proteinExistence type="inferred from homology"/>
<feature type="domain" description="ABC3 transporter permease C-terminal" evidence="8">
    <location>
        <begin position="297"/>
        <end position="417"/>
    </location>
</feature>
<dbReference type="InterPro" id="IPR003838">
    <property type="entry name" value="ABC3_permease_C"/>
</dbReference>
<dbReference type="InterPro" id="IPR051447">
    <property type="entry name" value="Lipoprotein-release_system"/>
</dbReference>
<feature type="transmembrane region" description="Helical" evidence="7">
    <location>
        <begin position="468"/>
        <end position="487"/>
    </location>
</feature>
<keyword evidence="3" id="KW-1003">Cell membrane</keyword>
<dbReference type="InterPro" id="IPR025857">
    <property type="entry name" value="MacB_PCD"/>
</dbReference>
<keyword evidence="4 7" id="KW-0812">Transmembrane</keyword>
<evidence type="ECO:0000259" key="9">
    <source>
        <dbReference type="Pfam" id="PF12704"/>
    </source>
</evidence>
<gene>
    <name evidence="10" type="ORF">CATMQ487_45220</name>
</gene>
<feature type="transmembrane region" description="Helical" evidence="7">
    <location>
        <begin position="339"/>
        <end position="365"/>
    </location>
</feature>
<organism evidence="10 11">
    <name type="scientific">Sphaerotilus microaerophilus</name>
    <dbReference type="NCBI Taxonomy" id="2914710"/>
    <lineage>
        <taxon>Bacteria</taxon>
        <taxon>Pseudomonadati</taxon>
        <taxon>Pseudomonadota</taxon>
        <taxon>Betaproteobacteria</taxon>
        <taxon>Burkholderiales</taxon>
        <taxon>Sphaerotilaceae</taxon>
        <taxon>Sphaerotilus</taxon>
    </lineage>
</organism>
<evidence type="ECO:0000256" key="3">
    <source>
        <dbReference type="ARBA" id="ARBA00022475"/>
    </source>
</evidence>
<accession>A0ABN6PTW2</accession>
<comment type="similarity">
    <text evidence="2">Belongs to the ABC-4 integral membrane protein family. LolC/E subfamily.</text>
</comment>
<evidence type="ECO:0000313" key="10">
    <source>
        <dbReference type="EMBL" id="BDI07552.1"/>
    </source>
</evidence>
<sequence length="821" mass="88594">MKALTRKLLRDLRLMWSQALTIALVVASGIAGFVTTLSAVESLEAARDRYYAVGHFADVFASVKRAPLSVIEQVRALPGVADVQPSTEFIVRIELPGVNDPIIGQLIGIDRRQPPRLNLVTVRGGHFPTAQEALAHAANGGGSGGGQGAAVIPALVSEAFANAHGLKPGSRLNALINGRQRTLEVAGLALSPEFIFAGLWGMPDLRGFGVFWIDREVLAAAYDMEGAFNRLAIKLAPTGAAAGEAADTPTNQEAQVLADLERVLAPWGGRDPRARTDQTSHAMLDNEIKEQHVMGTVLPAIFLGVAAFLLNVVVSRLVATQREQIAALKALGYANRQIVAHYLQLVLAIVALGGVLGVALGRWLGRMFLGLYAEFFRFPSFEHELGAWLVLLSVGLSVATAVAGTLGAILATVRLSPAAAMRPPAPGRYRRTLVERFLALPGVRRVIHLGPPARMVLRNMERRPWRTTLSITGVAAAVAIVIMGNFFRDAIETIVDTTFTLSMRSDVSVWPTDPVAERMRHELEHLPGVRAVESNRYVAVTLVNGQRRERSQIRGVPAEPQLYRIIDVANRESRPSPGGLLLTDRLADKLGLRIGDVVRVEIQEGRPRSIELTVDGTVREMMGLNAYMERRALNRALGEGDVASGFTVALEPGTEAAFLAATRGLPRVAGAFSKASMLRNMNEISARNVRIMSTVLTLFASVIAVGVVYNNARIALAERAWELASLRVLGFTRGEVSALLLGELALVIAVALPLGMALGWALVHGIVDLLKSDQFYFPVVIQPRTYAWAAIAVLAAGVASALVVRRRIDRLDMVQALKTRE</sequence>
<dbReference type="PANTHER" id="PTHR30489:SF0">
    <property type="entry name" value="LIPOPROTEIN-RELEASING SYSTEM TRANSMEMBRANE PROTEIN LOLE"/>
    <property type="match status" value="1"/>
</dbReference>
<feature type="domain" description="ABC3 transporter permease C-terminal" evidence="8">
    <location>
        <begin position="695"/>
        <end position="808"/>
    </location>
</feature>
<dbReference type="Pfam" id="PF02687">
    <property type="entry name" value="FtsX"/>
    <property type="match status" value="2"/>
</dbReference>
<reference evidence="10" key="1">
    <citation type="submission" date="2022-04" db="EMBL/GenBank/DDBJ databases">
        <title>Whole genome sequence of Sphaerotilus sp. FB-5.</title>
        <authorList>
            <person name="Takeda M."/>
            <person name="Narihara S."/>
            <person name="Akimoto M."/>
            <person name="Akimoto R."/>
            <person name="Nishiyashiki S."/>
            <person name="Murakami T."/>
        </authorList>
    </citation>
    <scope>NUCLEOTIDE SEQUENCE</scope>
    <source>
        <strain evidence="10">FB-5</strain>
    </source>
</reference>
<feature type="transmembrane region" description="Helical" evidence="7">
    <location>
        <begin position="689"/>
        <end position="709"/>
    </location>
</feature>
<dbReference type="EMBL" id="AP025730">
    <property type="protein sequence ID" value="BDI07552.1"/>
    <property type="molecule type" value="Genomic_DNA"/>
</dbReference>
<dbReference type="Pfam" id="PF12704">
    <property type="entry name" value="MacB_PCD"/>
    <property type="match status" value="1"/>
</dbReference>
<name>A0ABN6PTW2_9BURK</name>
<keyword evidence="11" id="KW-1185">Reference proteome</keyword>
<evidence type="ECO:0000256" key="6">
    <source>
        <dbReference type="ARBA" id="ARBA00023136"/>
    </source>
</evidence>
<feature type="domain" description="MacB-like periplasmic core" evidence="9">
    <location>
        <begin position="472"/>
        <end position="656"/>
    </location>
</feature>
<evidence type="ECO:0000256" key="1">
    <source>
        <dbReference type="ARBA" id="ARBA00004651"/>
    </source>
</evidence>
<feature type="transmembrane region" description="Helical" evidence="7">
    <location>
        <begin position="297"/>
        <end position="318"/>
    </location>
</feature>
<dbReference type="PANTHER" id="PTHR30489">
    <property type="entry name" value="LIPOPROTEIN-RELEASING SYSTEM TRANSMEMBRANE PROTEIN LOLE"/>
    <property type="match status" value="1"/>
</dbReference>